<dbReference type="InterPro" id="IPR016161">
    <property type="entry name" value="Ald_DH/histidinol_DH"/>
</dbReference>
<evidence type="ECO:0000256" key="4">
    <source>
        <dbReference type="RuleBase" id="RU003345"/>
    </source>
</evidence>
<dbReference type="OrthoDB" id="6882680at2"/>
<evidence type="ECO:0000259" key="5">
    <source>
        <dbReference type="Pfam" id="PF00171"/>
    </source>
</evidence>
<name>A0A5N8W3J9_9ACTN</name>
<comment type="caution">
    <text evidence="6">The sequence shown here is derived from an EMBL/GenBank/DDBJ whole genome shotgun (WGS) entry which is preliminary data.</text>
</comment>
<dbReference type="Pfam" id="PF00171">
    <property type="entry name" value="Aldedh"/>
    <property type="match status" value="1"/>
</dbReference>
<dbReference type="InterPro" id="IPR015590">
    <property type="entry name" value="Aldehyde_DH_dom"/>
</dbReference>
<evidence type="ECO:0000256" key="2">
    <source>
        <dbReference type="ARBA" id="ARBA00023002"/>
    </source>
</evidence>
<dbReference type="InterPro" id="IPR029510">
    <property type="entry name" value="Ald_DH_CS_GLU"/>
</dbReference>
<sequence>MPSTVRPSAAPNLVLSPPGSAGLWVNRGRWRTVAVMTRITTPHGCGIGVETTSAPAGTGAEVAFAVRVSGRCFADSAEVLPSPRGPPMATATSEFMPAGAPYAPDPAGAGRRWEDSPRLTGVPAVGQKSTTPFEEPVRMSTVLTTPAPAHVSREELDRLVDLQRAAFRREGPPSAEVRRDRIDRLVLAVLDAAEELTAALTEDFGRRPVALTKAGEVLGLLGESQVLREGLEEWMKPVPVAGPVPAFVQQQPLGVVGIITAWNLPVGLAVRPALDALAAGNRVIIKFTDVHVRTGTVFARAVSKYLGEDEVTVVCGDLKTAQEFSDLPLDHILFTGSSQVGRLVGQAAAANLVPVTLELGGKNPAVVARDADLDLAAERIAGTRMSNGGQVCLCPDYVFVPRQHLEDFVDRLRAALVRLFPTYTDHAAAVSLVNDRNFDRVLGLIRDAEAHGARKITVVDEEPSRELCLIPPTLLLDVPEDADISREEIFGPALVIHPYDDLAEPIAYIADRPAPLAAYWYGEDGDDFRNFLDRTTSGGVTRNDGLLHAALSNAPFGGVGGSGSGAYGGRTGFDTFTHRRTVAAQPGPHGVTATLVGVPALAPEVEAGLDQAIAGAAEEIRTRLGL</sequence>
<keyword evidence="7" id="KW-1185">Reference proteome</keyword>
<dbReference type="GO" id="GO:0004029">
    <property type="term" value="F:aldehyde dehydrogenase (NAD+) activity"/>
    <property type="evidence" value="ECO:0007669"/>
    <property type="project" value="TreeGrafter"/>
</dbReference>
<dbReference type="Gene3D" id="3.40.605.10">
    <property type="entry name" value="Aldehyde Dehydrogenase, Chain A, domain 1"/>
    <property type="match status" value="1"/>
</dbReference>
<dbReference type="Proteomes" id="UP000326979">
    <property type="component" value="Unassembled WGS sequence"/>
</dbReference>
<feature type="domain" description="Aldehyde dehydrogenase" evidence="5">
    <location>
        <begin position="134"/>
        <end position="582"/>
    </location>
</feature>
<feature type="active site" evidence="3">
    <location>
        <position position="358"/>
    </location>
</feature>
<evidence type="ECO:0000313" key="7">
    <source>
        <dbReference type="Proteomes" id="UP000326979"/>
    </source>
</evidence>
<keyword evidence="2 4" id="KW-0560">Oxidoreductase</keyword>
<dbReference type="EMBL" id="VJZE01000119">
    <property type="protein sequence ID" value="MPY41869.1"/>
    <property type="molecule type" value="Genomic_DNA"/>
</dbReference>
<dbReference type="AlphaFoldDB" id="A0A5N8W3J9"/>
<evidence type="ECO:0000313" key="6">
    <source>
        <dbReference type="EMBL" id="MPY41869.1"/>
    </source>
</evidence>
<evidence type="ECO:0000256" key="3">
    <source>
        <dbReference type="PROSITE-ProRule" id="PRU10007"/>
    </source>
</evidence>
<gene>
    <name evidence="6" type="ORF">FNH04_18755</name>
</gene>
<dbReference type="InterPro" id="IPR016163">
    <property type="entry name" value="Ald_DH_C"/>
</dbReference>
<dbReference type="PANTHER" id="PTHR43570:SF16">
    <property type="entry name" value="ALDEHYDE DEHYDROGENASE TYPE III, ISOFORM Q"/>
    <property type="match status" value="1"/>
</dbReference>
<dbReference type="GO" id="GO:0005737">
    <property type="term" value="C:cytoplasm"/>
    <property type="evidence" value="ECO:0007669"/>
    <property type="project" value="TreeGrafter"/>
</dbReference>
<dbReference type="PROSITE" id="PS00687">
    <property type="entry name" value="ALDEHYDE_DEHYDR_GLU"/>
    <property type="match status" value="1"/>
</dbReference>
<organism evidence="6 7">
    <name type="scientific">Streptomyces phyllanthi</name>
    <dbReference type="NCBI Taxonomy" id="1803180"/>
    <lineage>
        <taxon>Bacteria</taxon>
        <taxon>Bacillati</taxon>
        <taxon>Actinomycetota</taxon>
        <taxon>Actinomycetes</taxon>
        <taxon>Kitasatosporales</taxon>
        <taxon>Streptomycetaceae</taxon>
        <taxon>Streptomyces</taxon>
    </lineage>
</organism>
<proteinExistence type="inferred from homology"/>
<reference evidence="6 7" key="1">
    <citation type="submission" date="2019-07" db="EMBL/GenBank/DDBJ databases">
        <title>New species of Amycolatopsis and Streptomyces.</title>
        <authorList>
            <person name="Duangmal K."/>
            <person name="Teo W.F.A."/>
            <person name="Lipun K."/>
        </authorList>
    </citation>
    <scope>NUCLEOTIDE SEQUENCE [LARGE SCALE GENOMIC DNA]</scope>
    <source>
        <strain evidence="6 7">TISTR 2346</strain>
    </source>
</reference>
<evidence type="ECO:0000256" key="1">
    <source>
        <dbReference type="ARBA" id="ARBA00009986"/>
    </source>
</evidence>
<comment type="similarity">
    <text evidence="1 4">Belongs to the aldehyde dehydrogenase family.</text>
</comment>
<dbReference type="SUPFAM" id="SSF53720">
    <property type="entry name" value="ALDH-like"/>
    <property type="match status" value="1"/>
</dbReference>
<dbReference type="Gene3D" id="3.40.309.10">
    <property type="entry name" value="Aldehyde Dehydrogenase, Chain A, domain 2"/>
    <property type="match status" value="1"/>
</dbReference>
<accession>A0A5N8W3J9</accession>
<dbReference type="GO" id="GO:0006081">
    <property type="term" value="P:aldehyde metabolic process"/>
    <property type="evidence" value="ECO:0007669"/>
    <property type="project" value="InterPro"/>
</dbReference>
<dbReference type="InterPro" id="IPR012394">
    <property type="entry name" value="Aldehyde_DH_NAD(P)"/>
</dbReference>
<protein>
    <submittedName>
        <fullName evidence="6">Aldehyde dehydrogenase family protein</fullName>
    </submittedName>
</protein>
<dbReference type="PANTHER" id="PTHR43570">
    <property type="entry name" value="ALDEHYDE DEHYDROGENASE"/>
    <property type="match status" value="1"/>
</dbReference>
<dbReference type="InterPro" id="IPR016162">
    <property type="entry name" value="Ald_DH_N"/>
</dbReference>